<evidence type="ECO:0000256" key="1">
    <source>
        <dbReference type="ARBA" id="ARBA00005417"/>
    </source>
</evidence>
<evidence type="ECO:0000256" key="2">
    <source>
        <dbReference type="ARBA" id="ARBA00022448"/>
    </source>
</evidence>
<dbReference type="SMART" id="SM00382">
    <property type="entry name" value="AAA"/>
    <property type="match status" value="1"/>
</dbReference>
<keyword evidence="7" id="KW-1185">Reference proteome</keyword>
<dbReference type="InterPro" id="IPR027417">
    <property type="entry name" value="P-loop_NTPase"/>
</dbReference>
<name>A0ABS8DG41_9FIRM</name>
<dbReference type="PANTHER" id="PTHR42711">
    <property type="entry name" value="ABC TRANSPORTER ATP-BINDING PROTEIN"/>
    <property type="match status" value="1"/>
</dbReference>
<dbReference type="Pfam" id="PF00005">
    <property type="entry name" value="ABC_tran"/>
    <property type="match status" value="1"/>
</dbReference>
<evidence type="ECO:0000313" key="7">
    <source>
        <dbReference type="Proteomes" id="UP001299546"/>
    </source>
</evidence>
<dbReference type="Gene3D" id="3.40.50.300">
    <property type="entry name" value="P-loop containing nucleotide triphosphate hydrolases"/>
    <property type="match status" value="1"/>
</dbReference>
<dbReference type="InterPro" id="IPR050763">
    <property type="entry name" value="ABC_transporter_ATP-binding"/>
</dbReference>
<comment type="similarity">
    <text evidence="1">Belongs to the ABC transporter superfamily.</text>
</comment>
<keyword evidence="2" id="KW-0813">Transport</keyword>
<dbReference type="InterPro" id="IPR003593">
    <property type="entry name" value="AAA+_ATPase"/>
</dbReference>
<dbReference type="SUPFAM" id="SSF52540">
    <property type="entry name" value="P-loop containing nucleoside triphosphate hydrolases"/>
    <property type="match status" value="1"/>
</dbReference>
<evidence type="ECO:0000256" key="4">
    <source>
        <dbReference type="ARBA" id="ARBA00022840"/>
    </source>
</evidence>
<feature type="domain" description="ABC transporter" evidence="5">
    <location>
        <begin position="5"/>
        <end position="235"/>
    </location>
</feature>
<protein>
    <submittedName>
        <fullName evidence="6">ABC transporter ATP-binding protein</fullName>
    </submittedName>
</protein>
<organism evidence="6 7">
    <name type="scientific">Bariatricus massiliensis</name>
    <dbReference type="NCBI Taxonomy" id="1745713"/>
    <lineage>
        <taxon>Bacteria</taxon>
        <taxon>Bacillati</taxon>
        <taxon>Bacillota</taxon>
        <taxon>Clostridia</taxon>
        <taxon>Lachnospirales</taxon>
        <taxon>Lachnospiraceae</taxon>
        <taxon>Bariatricus</taxon>
    </lineage>
</organism>
<dbReference type="InterPro" id="IPR003439">
    <property type="entry name" value="ABC_transporter-like_ATP-bd"/>
</dbReference>
<sequence length="307" mass="34910">MEKVIKIQHLKKYFKDVKAVDDISFTVERGELFGFLGVNGAGKSTTINMLCTLSAPTDGVAEIDGLKLGKDNDEIKRRIGVVFQNNCLDKRLTVRENLLLRGSLYETDKKELLTNLRNVCEILELGDVIRRPYGKLSGGQKRRCEIARALMHTPDILFLDEPTTGLDPAARKNVWRTIHSLRKEWNMTVFLTTHYMEEAARASHIAIIDSGHLVQYGTPFSLKEQFAKDKLSLIPKAEGLNGILEFLDSHNIAFKKKEERIYIPLEQTMSALPIVEEVRELLEGFEVIQGTMDDVFLNATRKEREYA</sequence>
<dbReference type="GO" id="GO:0005524">
    <property type="term" value="F:ATP binding"/>
    <property type="evidence" value="ECO:0007669"/>
    <property type="project" value="UniProtKB-KW"/>
</dbReference>
<dbReference type="Proteomes" id="UP001299546">
    <property type="component" value="Unassembled WGS sequence"/>
</dbReference>
<keyword evidence="3" id="KW-0547">Nucleotide-binding</keyword>
<dbReference type="PANTHER" id="PTHR42711:SF5">
    <property type="entry name" value="ABC TRANSPORTER ATP-BINDING PROTEIN NATA"/>
    <property type="match status" value="1"/>
</dbReference>
<dbReference type="PROSITE" id="PS50893">
    <property type="entry name" value="ABC_TRANSPORTER_2"/>
    <property type="match status" value="1"/>
</dbReference>
<evidence type="ECO:0000256" key="3">
    <source>
        <dbReference type="ARBA" id="ARBA00022741"/>
    </source>
</evidence>
<dbReference type="EMBL" id="JAJCIS010000004">
    <property type="protein sequence ID" value="MCB7387381.1"/>
    <property type="molecule type" value="Genomic_DNA"/>
</dbReference>
<dbReference type="RefSeq" id="WP_066737699.1">
    <property type="nucleotide sequence ID" value="NZ_JAJCIQ010000005.1"/>
</dbReference>
<evidence type="ECO:0000259" key="5">
    <source>
        <dbReference type="PROSITE" id="PS50893"/>
    </source>
</evidence>
<keyword evidence="4 6" id="KW-0067">ATP-binding</keyword>
<comment type="caution">
    <text evidence="6">The sequence shown here is derived from an EMBL/GenBank/DDBJ whole genome shotgun (WGS) entry which is preliminary data.</text>
</comment>
<proteinExistence type="inferred from homology"/>
<accession>A0ABS8DG41</accession>
<reference evidence="6 7" key="1">
    <citation type="submission" date="2021-10" db="EMBL/GenBank/DDBJ databases">
        <title>Collection of gut derived symbiotic bacterial strains cultured from healthy donors.</title>
        <authorList>
            <person name="Lin H."/>
            <person name="Littmann E."/>
            <person name="Kohout C."/>
            <person name="Pamer E.G."/>
        </authorList>
    </citation>
    <scope>NUCLEOTIDE SEQUENCE [LARGE SCALE GENOMIC DNA]</scope>
    <source>
        <strain evidence="6 7">DFI.1.165</strain>
    </source>
</reference>
<evidence type="ECO:0000313" key="6">
    <source>
        <dbReference type="EMBL" id="MCB7387381.1"/>
    </source>
</evidence>
<gene>
    <name evidence="6" type="ORF">LIZ65_08770</name>
</gene>